<dbReference type="AlphaFoldDB" id="A0A226EMZ3"/>
<evidence type="ECO:0000313" key="2">
    <source>
        <dbReference type="EMBL" id="OXA57936.1"/>
    </source>
</evidence>
<dbReference type="EMBL" id="LNIX01000003">
    <property type="protein sequence ID" value="OXA57936.1"/>
    <property type="molecule type" value="Genomic_DNA"/>
</dbReference>
<feature type="transmembrane region" description="Helical" evidence="1">
    <location>
        <begin position="206"/>
        <end position="225"/>
    </location>
</feature>
<evidence type="ECO:0008006" key="4">
    <source>
        <dbReference type="Google" id="ProtNLM"/>
    </source>
</evidence>
<organism evidence="2 3">
    <name type="scientific">Folsomia candida</name>
    <name type="common">Springtail</name>
    <dbReference type="NCBI Taxonomy" id="158441"/>
    <lineage>
        <taxon>Eukaryota</taxon>
        <taxon>Metazoa</taxon>
        <taxon>Ecdysozoa</taxon>
        <taxon>Arthropoda</taxon>
        <taxon>Hexapoda</taxon>
        <taxon>Collembola</taxon>
        <taxon>Entomobryomorpha</taxon>
        <taxon>Isotomoidea</taxon>
        <taxon>Isotomidae</taxon>
        <taxon>Proisotominae</taxon>
        <taxon>Folsomia</taxon>
    </lineage>
</organism>
<keyword evidence="3" id="KW-1185">Reference proteome</keyword>
<feature type="transmembrane region" description="Helical" evidence="1">
    <location>
        <begin position="49"/>
        <end position="73"/>
    </location>
</feature>
<keyword evidence="1" id="KW-1133">Transmembrane helix</keyword>
<dbReference type="Proteomes" id="UP000198287">
    <property type="component" value="Unassembled WGS sequence"/>
</dbReference>
<comment type="caution">
    <text evidence="2">The sequence shown here is derived from an EMBL/GenBank/DDBJ whole genome shotgun (WGS) entry which is preliminary data.</text>
</comment>
<name>A0A226EMZ3_FOLCA</name>
<proteinExistence type="predicted"/>
<evidence type="ECO:0000256" key="1">
    <source>
        <dbReference type="SAM" id="Phobius"/>
    </source>
</evidence>
<gene>
    <name evidence="2" type="ORF">Fcan01_06474</name>
</gene>
<keyword evidence="1" id="KW-0812">Transmembrane</keyword>
<reference evidence="2 3" key="1">
    <citation type="submission" date="2015-12" db="EMBL/GenBank/DDBJ databases">
        <title>The genome of Folsomia candida.</title>
        <authorList>
            <person name="Faddeeva A."/>
            <person name="Derks M.F."/>
            <person name="Anvar Y."/>
            <person name="Smit S."/>
            <person name="Van Straalen N."/>
            <person name="Roelofs D."/>
        </authorList>
    </citation>
    <scope>NUCLEOTIDE SEQUENCE [LARGE SCALE GENOMIC DNA]</scope>
    <source>
        <strain evidence="2 3">VU population</strain>
        <tissue evidence="2">Whole body</tissue>
    </source>
</reference>
<feature type="transmembrane region" description="Helical" evidence="1">
    <location>
        <begin position="317"/>
        <end position="335"/>
    </location>
</feature>
<feature type="transmembrane region" description="Helical" evidence="1">
    <location>
        <begin position="155"/>
        <end position="176"/>
    </location>
</feature>
<sequence length="422" mass="47978">MVEPHYEIPILIQHLYIDRYPFIYKLPIEILDGPHGIKLAQVKRPFHSVISLFPMLSLLTIWSTSSLGVLVLLREEIDPYVEPRMWIWSVLAITALCGSFGYYYCMVKHSRFAIRLMNEIFRCESTLKRENGIKPGKTFTRRNSSQAKVLACIKFYIWCTYLFIPFSSCLFVFMGFDPTHRIFDFIFKTFPPFYKNALRLSFNSKVVLTLGLFCIRLSGLTFVLYEGLRLAFLGVSLAHCGGHVGISLLKMINGLLPKWGKAIVEGKFVRHFSHYRHLMILLRAMENSVQTTATIFLFITACAVVVCTFVAVRLHPLITTLILIVNIGIVVLMVTMTKINLDNLAVLEPMSHNLLQAFKGTNMQLGMTTELRKLTVRIVKSLKPLRIPLGLGSLKFAEIKTCTKSTIMMGMVDSCMNALLAN</sequence>
<protein>
    <recommendedName>
        <fullName evidence="4">Odorant receptor</fullName>
    </recommendedName>
</protein>
<accession>A0A226EMZ3</accession>
<evidence type="ECO:0000313" key="3">
    <source>
        <dbReference type="Proteomes" id="UP000198287"/>
    </source>
</evidence>
<keyword evidence="1" id="KW-0472">Membrane</keyword>
<feature type="transmembrane region" description="Helical" evidence="1">
    <location>
        <begin position="289"/>
        <end position="311"/>
    </location>
</feature>
<feature type="transmembrane region" description="Helical" evidence="1">
    <location>
        <begin position="85"/>
        <end position="105"/>
    </location>
</feature>